<reference evidence="1 2" key="1">
    <citation type="submission" date="2016-11" db="EMBL/GenBank/DDBJ databases">
        <title>Draft Genome Assembly of Colletotrichum chlorophyti a pathogen of herbaceous plants.</title>
        <authorList>
            <person name="Gan P."/>
            <person name="Narusaka M."/>
            <person name="Tsushima A."/>
            <person name="Narusaka Y."/>
            <person name="Takano Y."/>
            <person name="Shirasu K."/>
        </authorList>
    </citation>
    <scope>NUCLEOTIDE SEQUENCE [LARGE SCALE GENOMIC DNA]</scope>
    <source>
        <strain evidence="1 2">NTL11</strain>
    </source>
</reference>
<organism evidence="1 2">
    <name type="scientific">Colletotrichum chlorophyti</name>
    <dbReference type="NCBI Taxonomy" id="708187"/>
    <lineage>
        <taxon>Eukaryota</taxon>
        <taxon>Fungi</taxon>
        <taxon>Dikarya</taxon>
        <taxon>Ascomycota</taxon>
        <taxon>Pezizomycotina</taxon>
        <taxon>Sordariomycetes</taxon>
        <taxon>Hypocreomycetidae</taxon>
        <taxon>Glomerellales</taxon>
        <taxon>Glomerellaceae</taxon>
        <taxon>Colletotrichum</taxon>
    </lineage>
</organism>
<dbReference type="AlphaFoldDB" id="A0A1Q8S8I6"/>
<dbReference type="OrthoDB" id="3489571at2759"/>
<accession>A0A1Q8S8I6</accession>
<proteinExistence type="predicted"/>
<keyword evidence="2" id="KW-1185">Reference proteome</keyword>
<dbReference type="Proteomes" id="UP000186583">
    <property type="component" value="Unassembled WGS sequence"/>
</dbReference>
<evidence type="ECO:0000313" key="2">
    <source>
        <dbReference type="Proteomes" id="UP000186583"/>
    </source>
</evidence>
<sequence>MQISSLLTLAALTTVYSILTNFSIIVSAIARLHNSAVCIDAVRHGSTGNGTPWGLGYGAWTSYAINTAATDCACKYYKRRNTGNKQWDQCPDCEFNGLECYSYGWHIGGDEMNHYCTKYCGAEGNDGN</sequence>
<comment type="caution">
    <text evidence="1">The sequence shown here is derived from an EMBL/GenBank/DDBJ whole genome shotgun (WGS) entry which is preliminary data.</text>
</comment>
<dbReference type="EMBL" id="MPGH01000005">
    <property type="protein sequence ID" value="OLN97768.1"/>
    <property type="molecule type" value="Genomic_DNA"/>
</dbReference>
<gene>
    <name evidence="1" type="ORF">CCHL11_07903</name>
</gene>
<name>A0A1Q8S8I6_9PEZI</name>
<protein>
    <submittedName>
        <fullName evidence="1">Uncharacterized protein</fullName>
    </submittedName>
</protein>
<evidence type="ECO:0000313" key="1">
    <source>
        <dbReference type="EMBL" id="OLN97768.1"/>
    </source>
</evidence>
<dbReference type="STRING" id="708187.A0A1Q8S8I6"/>